<dbReference type="SUPFAM" id="SSF51735">
    <property type="entry name" value="NAD(P)-binding Rossmann-fold domains"/>
    <property type="match status" value="1"/>
</dbReference>
<keyword evidence="1" id="KW-0560">Oxidoreductase</keyword>
<reference evidence="3 4" key="1">
    <citation type="submission" date="2024-06" db="EMBL/GenBank/DDBJ databases">
        <authorList>
            <person name="Lee S.D."/>
        </authorList>
    </citation>
    <scope>NUCLEOTIDE SEQUENCE [LARGE SCALE GENOMIC DNA]</scope>
    <source>
        <strain evidence="3 4">N1-10</strain>
    </source>
</reference>
<dbReference type="PANTHER" id="PTHR43157">
    <property type="entry name" value="PHOSPHATIDYLINOSITOL-GLYCAN BIOSYNTHESIS CLASS F PROTEIN-RELATED"/>
    <property type="match status" value="1"/>
</dbReference>
<dbReference type="InterPro" id="IPR036291">
    <property type="entry name" value="NAD(P)-bd_dom_sf"/>
</dbReference>
<feature type="compositionally biased region" description="Polar residues" evidence="2">
    <location>
        <begin position="284"/>
        <end position="295"/>
    </location>
</feature>
<name>A0ABV6XRR0_9ACTN</name>
<dbReference type="PRINTS" id="PR00081">
    <property type="entry name" value="GDHRDH"/>
</dbReference>
<evidence type="ECO:0000256" key="2">
    <source>
        <dbReference type="SAM" id="MobiDB-lite"/>
    </source>
</evidence>
<dbReference type="EMBL" id="JBEUKS010000007">
    <property type="protein sequence ID" value="MFC1440837.1"/>
    <property type="molecule type" value="Genomic_DNA"/>
</dbReference>
<dbReference type="Proteomes" id="UP001592581">
    <property type="component" value="Unassembled WGS sequence"/>
</dbReference>
<dbReference type="RefSeq" id="WP_380566263.1">
    <property type="nucleotide sequence ID" value="NZ_JBEUKS010000007.1"/>
</dbReference>
<feature type="region of interest" description="Disordered" evidence="2">
    <location>
        <begin position="264"/>
        <end position="295"/>
    </location>
</feature>
<dbReference type="NCBIfam" id="NF004846">
    <property type="entry name" value="PRK06197.1"/>
    <property type="match status" value="1"/>
</dbReference>
<protein>
    <submittedName>
        <fullName evidence="3">Oxidoreductase</fullName>
    </submittedName>
</protein>
<evidence type="ECO:0000313" key="4">
    <source>
        <dbReference type="Proteomes" id="UP001592581"/>
    </source>
</evidence>
<sequence length="325" mass="34971">MNSNTAPSAEWTSADVPDQRGRTVVITGGNTGLGFETAQVFAQRGATVVLACRNPERAADARARIAVGAPAAQVSTLELDLASLASIRSAAERLRADLPRIDLLINNAGGVRPSHDVTEDGFELTLATNHLGPFAFTGLLLDQLLATPGSRIVTVSSIGHRRGTIDFDDLDLQHGYRFQTAYFQAKLANLMFTYELQRRLAASGAGTIAVAAHPGNARTEFGRDMSVVARTVMHPRMRLFTSWLLQSPQMGALSTLRAATDPDVEGGDYYGPPGRAQFTGYPTRVQSSPRSYDTEAQQRLWQESERLTGVRYAFAGDTAGSVSGE</sequence>
<organism evidence="3 4">
    <name type="scientific">Streptacidiphilus jeojiensis</name>
    <dbReference type="NCBI Taxonomy" id="3229225"/>
    <lineage>
        <taxon>Bacteria</taxon>
        <taxon>Bacillati</taxon>
        <taxon>Actinomycetota</taxon>
        <taxon>Actinomycetes</taxon>
        <taxon>Kitasatosporales</taxon>
        <taxon>Streptomycetaceae</taxon>
        <taxon>Streptacidiphilus</taxon>
    </lineage>
</organism>
<dbReference type="Pfam" id="PF00106">
    <property type="entry name" value="adh_short"/>
    <property type="match status" value="1"/>
</dbReference>
<gene>
    <name evidence="3" type="ORF">ABUW04_21490</name>
</gene>
<accession>A0ABV6XRR0</accession>
<dbReference type="CDD" id="cd05327">
    <property type="entry name" value="retinol-DH_like_SDR_c_like"/>
    <property type="match status" value="1"/>
</dbReference>
<keyword evidence="4" id="KW-1185">Reference proteome</keyword>
<dbReference type="PANTHER" id="PTHR43157:SF31">
    <property type="entry name" value="PHOSPHATIDYLINOSITOL-GLYCAN BIOSYNTHESIS CLASS F PROTEIN"/>
    <property type="match status" value="1"/>
</dbReference>
<evidence type="ECO:0000313" key="3">
    <source>
        <dbReference type="EMBL" id="MFC1440837.1"/>
    </source>
</evidence>
<comment type="caution">
    <text evidence="3">The sequence shown here is derived from an EMBL/GenBank/DDBJ whole genome shotgun (WGS) entry which is preliminary data.</text>
</comment>
<dbReference type="InterPro" id="IPR002347">
    <property type="entry name" value="SDR_fam"/>
</dbReference>
<proteinExistence type="predicted"/>
<evidence type="ECO:0000256" key="1">
    <source>
        <dbReference type="ARBA" id="ARBA00023002"/>
    </source>
</evidence>
<dbReference type="Gene3D" id="3.40.50.720">
    <property type="entry name" value="NAD(P)-binding Rossmann-like Domain"/>
    <property type="match status" value="1"/>
</dbReference>